<dbReference type="Proteomes" id="UP000829364">
    <property type="component" value="Chromosome 10"/>
</dbReference>
<proteinExistence type="predicted"/>
<dbReference type="RefSeq" id="XP_047847347.1">
    <property type="nucleotide sequence ID" value="XM_047991335.1"/>
</dbReference>
<reference evidence="2" key="1">
    <citation type="submission" date="2021-11" db="EMBL/GenBank/DDBJ databases">
        <title>Purpureocillium_takamizusanense_genome.</title>
        <authorList>
            <person name="Nguyen N.-H."/>
        </authorList>
    </citation>
    <scope>NUCLEOTIDE SEQUENCE</scope>
    <source>
        <strain evidence="2">PT3</strain>
    </source>
</reference>
<dbReference type="KEGG" id="ptkz:JDV02_009659"/>
<evidence type="ECO:0000313" key="3">
    <source>
        <dbReference type="Proteomes" id="UP000829364"/>
    </source>
</evidence>
<evidence type="ECO:0000256" key="1">
    <source>
        <dbReference type="SAM" id="MobiDB-lite"/>
    </source>
</evidence>
<keyword evidence="3" id="KW-1185">Reference proteome</keyword>
<dbReference type="GeneID" id="72071604"/>
<feature type="region of interest" description="Disordered" evidence="1">
    <location>
        <begin position="52"/>
        <end position="101"/>
    </location>
</feature>
<name>A0A9Q8QS55_9HYPO</name>
<organism evidence="2 3">
    <name type="scientific">Purpureocillium takamizusanense</name>
    <dbReference type="NCBI Taxonomy" id="2060973"/>
    <lineage>
        <taxon>Eukaryota</taxon>
        <taxon>Fungi</taxon>
        <taxon>Dikarya</taxon>
        <taxon>Ascomycota</taxon>
        <taxon>Pezizomycotina</taxon>
        <taxon>Sordariomycetes</taxon>
        <taxon>Hypocreomycetidae</taxon>
        <taxon>Hypocreales</taxon>
        <taxon>Ophiocordycipitaceae</taxon>
        <taxon>Purpureocillium</taxon>
    </lineage>
</organism>
<sequence>MGQKGCSGGTADEGAACVLAVALCRVPTSMCRGAAARRIILRVMCARAIREREREKERAGGRARHVCSAHGLPSHPISTSSVVGHAGSEPEPEPAPAPEPVNVKSIPSIYVPLACPSLTVY</sequence>
<evidence type="ECO:0000313" key="2">
    <source>
        <dbReference type="EMBL" id="UNI23866.1"/>
    </source>
</evidence>
<dbReference type="AlphaFoldDB" id="A0A9Q8QS55"/>
<accession>A0A9Q8QS55</accession>
<dbReference type="EMBL" id="CP086363">
    <property type="protein sequence ID" value="UNI23866.1"/>
    <property type="molecule type" value="Genomic_DNA"/>
</dbReference>
<protein>
    <submittedName>
        <fullName evidence="2">Uncharacterized protein</fullName>
    </submittedName>
</protein>
<gene>
    <name evidence="2" type="ORF">JDV02_009659</name>
</gene>